<dbReference type="OrthoDB" id="9127144at2"/>
<dbReference type="Pfam" id="PF00583">
    <property type="entry name" value="Acetyltransf_1"/>
    <property type="match status" value="1"/>
</dbReference>
<protein>
    <submittedName>
        <fullName evidence="3">Acetyltransferase (GNAT) domain-containing protein</fullName>
    </submittedName>
    <submittedName>
        <fullName evidence="2">N-acetyltransferase</fullName>
    </submittedName>
</protein>
<evidence type="ECO:0000313" key="4">
    <source>
        <dbReference type="Proteomes" id="UP000198548"/>
    </source>
</evidence>
<evidence type="ECO:0000259" key="1">
    <source>
        <dbReference type="PROSITE" id="PS51186"/>
    </source>
</evidence>
<evidence type="ECO:0000313" key="5">
    <source>
        <dbReference type="Proteomes" id="UP000321425"/>
    </source>
</evidence>
<dbReference type="RefSeq" id="WP_091486213.1">
    <property type="nucleotide sequence ID" value="NZ_BJUX01000003.1"/>
</dbReference>
<dbReference type="EMBL" id="BJUX01000003">
    <property type="protein sequence ID" value="GEK88453.1"/>
    <property type="molecule type" value="Genomic_DNA"/>
</dbReference>
<dbReference type="Proteomes" id="UP000321425">
    <property type="component" value="Unassembled WGS sequence"/>
</dbReference>
<evidence type="ECO:0000313" key="3">
    <source>
        <dbReference type="EMBL" id="SEL47825.1"/>
    </source>
</evidence>
<accession>A0A1H7QJQ6</accession>
<name>A0A1H7QJQ6_9LACT</name>
<sequence length="189" mass="22003">MHLTPIAYLENKYIRNMKRLNKQAFLKSERIPFDKLMDLSNSNNFDFLAIKNGETFIGHYLIAKNPDTVYIFFFAVTKKQRSKGYGRQIIDAIKEYYPHQQIVLDMVEVDEAEPHAGQLKTKRGFYKQNGFHETGYDLSYAGMKFELLCSKKAFDKDSFLALLTEIKPIINTIKPETFEPELSVKLSEK</sequence>
<organism evidence="3 4">
    <name type="scientific">Alkalibacterium putridalgicola</name>
    <dbReference type="NCBI Taxonomy" id="426703"/>
    <lineage>
        <taxon>Bacteria</taxon>
        <taxon>Bacillati</taxon>
        <taxon>Bacillota</taxon>
        <taxon>Bacilli</taxon>
        <taxon>Lactobacillales</taxon>
        <taxon>Carnobacteriaceae</taxon>
        <taxon>Alkalibacterium</taxon>
    </lineage>
</organism>
<gene>
    <name evidence="2" type="ORF">APU01nite_04920</name>
    <name evidence="3" type="ORF">SAMN04488100_10218</name>
</gene>
<reference evidence="2 5" key="2">
    <citation type="submission" date="2019-07" db="EMBL/GenBank/DDBJ databases">
        <title>Whole genome shotgun sequence of Alkalibacterium putridalgicola NBRC 103243.</title>
        <authorList>
            <person name="Hosoyama A."/>
            <person name="Uohara A."/>
            <person name="Ohji S."/>
            <person name="Ichikawa N."/>
        </authorList>
    </citation>
    <scope>NUCLEOTIDE SEQUENCE [LARGE SCALE GENOMIC DNA]</scope>
    <source>
        <strain evidence="2 5">NBRC 103243</strain>
    </source>
</reference>
<proteinExistence type="predicted"/>
<keyword evidence="5" id="KW-1185">Reference proteome</keyword>
<keyword evidence="3" id="KW-0808">Transferase</keyword>
<evidence type="ECO:0000313" key="2">
    <source>
        <dbReference type="EMBL" id="GEK88453.1"/>
    </source>
</evidence>
<reference evidence="3 4" key="1">
    <citation type="submission" date="2016-10" db="EMBL/GenBank/DDBJ databases">
        <authorList>
            <person name="de Groot N.N."/>
        </authorList>
    </citation>
    <scope>NUCLEOTIDE SEQUENCE [LARGE SCALE GENOMIC DNA]</scope>
    <source>
        <strain evidence="3 4">DSM 19182</strain>
    </source>
</reference>
<dbReference type="InterPro" id="IPR000182">
    <property type="entry name" value="GNAT_dom"/>
</dbReference>
<dbReference type="EMBL" id="FOBL01000002">
    <property type="protein sequence ID" value="SEL47825.1"/>
    <property type="molecule type" value="Genomic_DNA"/>
</dbReference>
<dbReference type="Gene3D" id="3.40.630.30">
    <property type="match status" value="1"/>
</dbReference>
<feature type="domain" description="N-acetyltransferase" evidence="1">
    <location>
        <begin position="4"/>
        <end position="152"/>
    </location>
</feature>
<dbReference type="Proteomes" id="UP000198548">
    <property type="component" value="Unassembled WGS sequence"/>
</dbReference>
<dbReference type="InterPro" id="IPR016181">
    <property type="entry name" value="Acyl_CoA_acyltransferase"/>
</dbReference>
<dbReference type="GO" id="GO:0016747">
    <property type="term" value="F:acyltransferase activity, transferring groups other than amino-acyl groups"/>
    <property type="evidence" value="ECO:0007669"/>
    <property type="project" value="InterPro"/>
</dbReference>
<dbReference type="CDD" id="cd04301">
    <property type="entry name" value="NAT_SF"/>
    <property type="match status" value="1"/>
</dbReference>
<dbReference type="AlphaFoldDB" id="A0A1H7QJQ6"/>
<dbReference type="STRING" id="426703.SAMN04488100_10218"/>
<dbReference type="PROSITE" id="PS51186">
    <property type="entry name" value="GNAT"/>
    <property type="match status" value="1"/>
</dbReference>
<dbReference type="SUPFAM" id="SSF55729">
    <property type="entry name" value="Acyl-CoA N-acyltransferases (Nat)"/>
    <property type="match status" value="1"/>
</dbReference>